<dbReference type="GO" id="GO:0016787">
    <property type="term" value="F:hydrolase activity"/>
    <property type="evidence" value="ECO:0007669"/>
    <property type="project" value="UniProtKB-KW"/>
</dbReference>
<comment type="caution">
    <text evidence="2">The sequence shown here is derived from an EMBL/GenBank/DDBJ whole genome shotgun (WGS) entry which is preliminary data.</text>
</comment>
<evidence type="ECO:0000313" key="2">
    <source>
        <dbReference type="EMBL" id="MBD3689458.1"/>
    </source>
</evidence>
<proteinExistence type="predicted"/>
<dbReference type="AlphaFoldDB" id="A0A8I0GAY9"/>
<dbReference type="Pfam" id="PF00117">
    <property type="entry name" value="GATase"/>
    <property type="match status" value="1"/>
</dbReference>
<dbReference type="Proteomes" id="UP000627538">
    <property type="component" value="Unassembled WGS sequence"/>
</dbReference>
<organism evidence="2 3">
    <name type="scientific">Nanchangia anserum</name>
    <dbReference type="NCBI Taxonomy" id="2692125"/>
    <lineage>
        <taxon>Bacteria</taxon>
        <taxon>Bacillati</taxon>
        <taxon>Actinomycetota</taxon>
        <taxon>Actinomycetes</taxon>
        <taxon>Actinomycetales</taxon>
        <taxon>Actinomycetaceae</taxon>
        <taxon>Nanchangia</taxon>
    </lineage>
</organism>
<dbReference type="CDD" id="cd01741">
    <property type="entry name" value="GATase1_1"/>
    <property type="match status" value="1"/>
</dbReference>
<dbReference type="InterPro" id="IPR029062">
    <property type="entry name" value="Class_I_gatase-like"/>
</dbReference>
<protein>
    <submittedName>
        <fullName evidence="2">Gamma-glutamyl-gamma-aminobutyrate hydrolase family protein</fullName>
    </submittedName>
</protein>
<feature type="domain" description="Glutamine amidotransferase" evidence="1">
    <location>
        <begin position="59"/>
        <end position="204"/>
    </location>
</feature>
<accession>A0A8I0GAY9</accession>
<keyword evidence="2" id="KW-0378">Hydrolase</keyword>
<dbReference type="Gene3D" id="3.40.50.880">
    <property type="match status" value="1"/>
</dbReference>
<reference evidence="2 3" key="1">
    <citation type="submission" date="2020-08" db="EMBL/GenBank/DDBJ databases">
        <title>Winkia gen. nov., sp. nov., isolated from faeces of the Anser albifrons in China.</title>
        <authorList>
            <person name="Liu Q."/>
        </authorList>
    </citation>
    <scope>NUCLEOTIDE SEQUENCE [LARGE SCALE GENOMIC DNA]</scope>
    <source>
        <strain evidence="2 3">C62</strain>
    </source>
</reference>
<sequence length="262" mass="28509">MCHVSPAPFVFVQCRPAGVIADDERATIERLGGLREGESLHSLMLFEDPDVDPARDLDLDAYAGVIISGSPYSAVEENEASDPARAHMYARVARLARTLIERDIPTLGLCYGLQMLAVAQGERLIDTVPEDLQAVSVHLGEAAAADPVCRGLAPTIRSFVGHTYALERTPPGATLLGRGEYCTQQLLRWGDNVYGTQFHPEITTAGMKLRIDTYAGHYYNADEARDVIDRCMSQDVTSSNAMISAFVDRYRGYGSVTTPAAV</sequence>
<dbReference type="InterPro" id="IPR017926">
    <property type="entry name" value="GATASE"/>
</dbReference>
<dbReference type="RefSeq" id="WP_191071505.1">
    <property type="nucleotide sequence ID" value="NZ_CP060506.1"/>
</dbReference>
<dbReference type="GO" id="GO:0005829">
    <property type="term" value="C:cytosol"/>
    <property type="evidence" value="ECO:0007669"/>
    <property type="project" value="TreeGrafter"/>
</dbReference>
<dbReference type="PROSITE" id="PS51273">
    <property type="entry name" value="GATASE_TYPE_1"/>
    <property type="match status" value="1"/>
</dbReference>
<evidence type="ECO:0000259" key="1">
    <source>
        <dbReference type="Pfam" id="PF00117"/>
    </source>
</evidence>
<evidence type="ECO:0000313" key="3">
    <source>
        <dbReference type="Proteomes" id="UP000627538"/>
    </source>
</evidence>
<gene>
    <name evidence="2" type="ORF">H8R10_04330</name>
</gene>
<dbReference type="PANTHER" id="PTHR42695:SF5">
    <property type="entry name" value="GLUTAMINE AMIDOTRANSFERASE YLR126C-RELATED"/>
    <property type="match status" value="1"/>
</dbReference>
<name>A0A8I0GAY9_9ACTO</name>
<dbReference type="EMBL" id="JACRUO010000001">
    <property type="protein sequence ID" value="MBD3689458.1"/>
    <property type="molecule type" value="Genomic_DNA"/>
</dbReference>
<dbReference type="PANTHER" id="PTHR42695">
    <property type="entry name" value="GLUTAMINE AMIDOTRANSFERASE YLR126C-RELATED"/>
    <property type="match status" value="1"/>
</dbReference>
<keyword evidence="3" id="KW-1185">Reference proteome</keyword>
<dbReference type="SUPFAM" id="SSF52317">
    <property type="entry name" value="Class I glutamine amidotransferase-like"/>
    <property type="match status" value="1"/>
</dbReference>
<dbReference type="InterPro" id="IPR044992">
    <property type="entry name" value="ChyE-like"/>
</dbReference>